<dbReference type="GO" id="GO:0008270">
    <property type="term" value="F:zinc ion binding"/>
    <property type="evidence" value="ECO:0007669"/>
    <property type="project" value="UniProtKB-KW"/>
</dbReference>
<feature type="region of interest" description="Disordered" evidence="5">
    <location>
        <begin position="189"/>
        <end position="209"/>
    </location>
</feature>
<dbReference type="AlphaFoldDB" id="A0A4S8MYS6"/>
<dbReference type="Gene3D" id="3.30.40.10">
    <property type="entry name" value="Zinc/RING finger domain, C3HC4 (zinc finger)"/>
    <property type="match status" value="1"/>
</dbReference>
<evidence type="ECO:0000256" key="1">
    <source>
        <dbReference type="ARBA" id="ARBA00022723"/>
    </source>
</evidence>
<evidence type="ECO:0000313" key="8">
    <source>
        <dbReference type="Proteomes" id="UP000297245"/>
    </source>
</evidence>
<feature type="region of interest" description="Disordered" evidence="5">
    <location>
        <begin position="86"/>
        <end position="124"/>
    </location>
</feature>
<feature type="domain" description="RING-type" evidence="6">
    <location>
        <begin position="26"/>
        <end position="80"/>
    </location>
</feature>
<protein>
    <recommendedName>
        <fullName evidence="6">RING-type domain-containing protein</fullName>
    </recommendedName>
</protein>
<evidence type="ECO:0000313" key="7">
    <source>
        <dbReference type="EMBL" id="THV08608.1"/>
    </source>
</evidence>
<proteinExistence type="predicted"/>
<dbReference type="Pfam" id="PF00097">
    <property type="entry name" value="zf-C3HC4"/>
    <property type="match status" value="1"/>
</dbReference>
<dbReference type="PROSITE" id="PS50089">
    <property type="entry name" value="ZF_RING_2"/>
    <property type="match status" value="1"/>
</dbReference>
<evidence type="ECO:0000256" key="3">
    <source>
        <dbReference type="ARBA" id="ARBA00022833"/>
    </source>
</evidence>
<dbReference type="EMBL" id="ML179035">
    <property type="protein sequence ID" value="THV08608.1"/>
    <property type="molecule type" value="Genomic_DNA"/>
</dbReference>
<organism evidence="7 8">
    <name type="scientific">Dendrothele bispora (strain CBS 962.96)</name>
    <dbReference type="NCBI Taxonomy" id="1314807"/>
    <lineage>
        <taxon>Eukaryota</taxon>
        <taxon>Fungi</taxon>
        <taxon>Dikarya</taxon>
        <taxon>Basidiomycota</taxon>
        <taxon>Agaricomycotina</taxon>
        <taxon>Agaricomycetes</taxon>
        <taxon>Agaricomycetidae</taxon>
        <taxon>Agaricales</taxon>
        <taxon>Agaricales incertae sedis</taxon>
        <taxon>Dendrothele</taxon>
    </lineage>
</organism>
<keyword evidence="8" id="KW-1185">Reference proteome</keyword>
<dbReference type="InterPro" id="IPR001841">
    <property type="entry name" value="Znf_RING"/>
</dbReference>
<dbReference type="InterPro" id="IPR013083">
    <property type="entry name" value="Znf_RING/FYVE/PHD"/>
</dbReference>
<dbReference type="Proteomes" id="UP000297245">
    <property type="component" value="Unassembled WGS sequence"/>
</dbReference>
<feature type="region of interest" description="Disordered" evidence="5">
    <location>
        <begin position="141"/>
        <end position="171"/>
    </location>
</feature>
<name>A0A4S8MYS6_DENBC</name>
<keyword evidence="3" id="KW-0862">Zinc</keyword>
<evidence type="ECO:0000256" key="2">
    <source>
        <dbReference type="ARBA" id="ARBA00022771"/>
    </source>
</evidence>
<accession>A0A4S8MYS6</accession>
<feature type="compositionally biased region" description="Acidic residues" evidence="5">
    <location>
        <begin position="92"/>
        <end position="115"/>
    </location>
</feature>
<dbReference type="OrthoDB" id="8062037at2759"/>
<reference evidence="7 8" key="1">
    <citation type="journal article" date="2019" name="Nat. Ecol. Evol.">
        <title>Megaphylogeny resolves global patterns of mushroom evolution.</title>
        <authorList>
            <person name="Varga T."/>
            <person name="Krizsan K."/>
            <person name="Foldi C."/>
            <person name="Dima B."/>
            <person name="Sanchez-Garcia M."/>
            <person name="Sanchez-Ramirez S."/>
            <person name="Szollosi G.J."/>
            <person name="Szarkandi J.G."/>
            <person name="Papp V."/>
            <person name="Albert L."/>
            <person name="Andreopoulos W."/>
            <person name="Angelini C."/>
            <person name="Antonin V."/>
            <person name="Barry K.W."/>
            <person name="Bougher N.L."/>
            <person name="Buchanan P."/>
            <person name="Buyck B."/>
            <person name="Bense V."/>
            <person name="Catcheside P."/>
            <person name="Chovatia M."/>
            <person name="Cooper J."/>
            <person name="Damon W."/>
            <person name="Desjardin D."/>
            <person name="Finy P."/>
            <person name="Geml J."/>
            <person name="Haridas S."/>
            <person name="Hughes K."/>
            <person name="Justo A."/>
            <person name="Karasinski D."/>
            <person name="Kautmanova I."/>
            <person name="Kiss B."/>
            <person name="Kocsube S."/>
            <person name="Kotiranta H."/>
            <person name="LaButti K.M."/>
            <person name="Lechner B.E."/>
            <person name="Liimatainen K."/>
            <person name="Lipzen A."/>
            <person name="Lukacs Z."/>
            <person name="Mihaltcheva S."/>
            <person name="Morgado L.N."/>
            <person name="Niskanen T."/>
            <person name="Noordeloos M.E."/>
            <person name="Ohm R.A."/>
            <person name="Ortiz-Santana B."/>
            <person name="Ovrebo C."/>
            <person name="Racz N."/>
            <person name="Riley R."/>
            <person name="Savchenko A."/>
            <person name="Shiryaev A."/>
            <person name="Soop K."/>
            <person name="Spirin V."/>
            <person name="Szebenyi C."/>
            <person name="Tomsovsky M."/>
            <person name="Tulloss R.E."/>
            <person name="Uehling J."/>
            <person name="Grigoriev I.V."/>
            <person name="Vagvolgyi C."/>
            <person name="Papp T."/>
            <person name="Martin F.M."/>
            <person name="Miettinen O."/>
            <person name="Hibbett D.S."/>
            <person name="Nagy L.G."/>
        </authorList>
    </citation>
    <scope>NUCLEOTIDE SEQUENCE [LARGE SCALE GENOMIC DNA]</scope>
    <source>
        <strain evidence="7 8">CBS 962.96</strain>
    </source>
</reference>
<evidence type="ECO:0000259" key="6">
    <source>
        <dbReference type="PROSITE" id="PS50089"/>
    </source>
</evidence>
<keyword evidence="2 4" id="KW-0863">Zinc-finger</keyword>
<dbReference type="InterPro" id="IPR018957">
    <property type="entry name" value="Znf_C3HC4_RING-type"/>
</dbReference>
<gene>
    <name evidence="7" type="ORF">K435DRAFT_833028</name>
</gene>
<dbReference type="SUPFAM" id="SSF57850">
    <property type="entry name" value="RING/U-box"/>
    <property type="match status" value="1"/>
</dbReference>
<keyword evidence="1" id="KW-0479">Metal-binding</keyword>
<evidence type="ECO:0000256" key="4">
    <source>
        <dbReference type="PROSITE-ProRule" id="PRU00175"/>
    </source>
</evidence>
<evidence type="ECO:0000256" key="5">
    <source>
        <dbReference type="SAM" id="MobiDB-lite"/>
    </source>
</evidence>
<sequence>MDQVVQQFLESLPVLSKSEIPQQESCPICLVPFEDVLNDATIDDSVSGVTKLDTTCGHVFCRKDIVEWVRGMHGSCPFCRQPFLDIRPPSDSDGESSDGGEYVPMDDDEEEEDSFTLDTDGFTEGSDFDVEVVEDIDIGMYQDWREPDDDMGDASSDWLTDGDSFSTSEGDLSLRSEMHVQDAENVAIHEDEGQDTVINLDNEEPEAKD</sequence>